<sequence length="70" mass="8101">MEDDPEYIYSGSQLSLRGGCPYYTTQQSLLTVFQCREFDMPLCMQLLNKELGGTVKRVDVREDGQFEIQE</sequence>
<dbReference type="Proteomes" id="UP001234178">
    <property type="component" value="Unassembled WGS sequence"/>
</dbReference>
<keyword evidence="2" id="KW-1185">Reference proteome</keyword>
<evidence type="ECO:0000313" key="2">
    <source>
        <dbReference type="Proteomes" id="UP001234178"/>
    </source>
</evidence>
<reference evidence="1 2" key="1">
    <citation type="journal article" date="2023" name="Nucleic Acids Res.">
        <title>The hologenome of Daphnia magna reveals possible DNA methylation and microbiome-mediated evolution of the host genome.</title>
        <authorList>
            <person name="Chaturvedi A."/>
            <person name="Li X."/>
            <person name="Dhandapani V."/>
            <person name="Marshall H."/>
            <person name="Kissane S."/>
            <person name="Cuenca-Cambronero M."/>
            <person name="Asole G."/>
            <person name="Calvet F."/>
            <person name="Ruiz-Romero M."/>
            <person name="Marangio P."/>
            <person name="Guigo R."/>
            <person name="Rago D."/>
            <person name="Mirbahai L."/>
            <person name="Eastwood N."/>
            <person name="Colbourne J.K."/>
            <person name="Zhou J."/>
            <person name="Mallon E."/>
            <person name="Orsini L."/>
        </authorList>
    </citation>
    <scope>NUCLEOTIDE SEQUENCE [LARGE SCALE GENOMIC DNA]</scope>
    <source>
        <strain evidence="1">LRV0_1</strain>
    </source>
</reference>
<gene>
    <name evidence="1" type="ORF">OUZ56_030341</name>
</gene>
<evidence type="ECO:0000313" key="1">
    <source>
        <dbReference type="EMBL" id="KAK4015361.1"/>
    </source>
</evidence>
<accession>A0ABQ9ZR10</accession>
<proteinExistence type="predicted"/>
<name>A0ABQ9ZR10_9CRUS</name>
<organism evidence="1 2">
    <name type="scientific">Daphnia magna</name>
    <dbReference type="NCBI Taxonomy" id="35525"/>
    <lineage>
        <taxon>Eukaryota</taxon>
        <taxon>Metazoa</taxon>
        <taxon>Ecdysozoa</taxon>
        <taxon>Arthropoda</taxon>
        <taxon>Crustacea</taxon>
        <taxon>Branchiopoda</taxon>
        <taxon>Diplostraca</taxon>
        <taxon>Cladocera</taxon>
        <taxon>Anomopoda</taxon>
        <taxon>Daphniidae</taxon>
        <taxon>Daphnia</taxon>
    </lineage>
</organism>
<protein>
    <submittedName>
        <fullName evidence="1">Uncharacterized protein</fullName>
    </submittedName>
</protein>
<dbReference type="EMBL" id="JAOYFB010000005">
    <property type="protein sequence ID" value="KAK4015361.1"/>
    <property type="molecule type" value="Genomic_DNA"/>
</dbReference>
<comment type="caution">
    <text evidence="1">The sequence shown here is derived from an EMBL/GenBank/DDBJ whole genome shotgun (WGS) entry which is preliminary data.</text>
</comment>